<accession>A0ABT3ZU09</accession>
<gene>
    <name evidence="1" type="ORF">OV287_00175</name>
</gene>
<evidence type="ECO:0000313" key="1">
    <source>
        <dbReference type="EMBL" id="MCY1072884.1"/>
    </source>
</evidence>
<name>A0ABT3ZU09_9BACT</name>
<proteinExistence type="predicted"/>
<reference evidence="1 2" key="1">
    <citation type="submission" date="2022-11" db="EMBL/GenBank/DDBJ databases">
        <title>Minimal conservation of predation-associated metabolite biosynthetic gene clusters underscores biosynthetic potential of Myxococcota including descriptions for ten novel species: Archangium lansinium sp. nov., Myxococcus landrumus sp. nov., Nannocystis bai.</title>
        <authorList>
            <person name="Ahearne A."/>
            <person name="Stevens C."/>
            <person name="Phillips K."/>
        </authorList>
    </citation>
    <scope>NUCLEOTIDE SEQUENCE [LARGE SCALE GENOMIC DNA]</scope>
    <source>
        <strain evidence="1 2">MIWBW</strain>
    </source>
</reference>
<comment type="caution">
    <text evidence="1">The sequence shown here is derived from an EMBL/GenBank/DDBJ whole genome shotgun (WGS) entry which is preliminary data.</text>
</comment>
<protein>
    <submittedName>
        <fullName evidence="1">Uncharacterized protein</fullName>
    </submittedName>
</protein>
<dbReference type="Proteomes" id="UP001207654">
    <property type="component" value="Unassembled WGS sequence"/>
</dbReference>
<keyword evidence="2" id="KW-1185">Reference proteome</keyword>
<dbReference type="RefSeq" id="WP_267531907.1">
    <property type="nucleotide sequence ID" value="NZ_JAPNKA010000001.1"/>
</dbReference>
<evidence type="ECO:0000313" key="2">
    <source>
        <dbReference type="Proteomes" id="UP001207654"/>
    </source>
</evidence>
<sequence>MNRRIAVLAGSLAAFTTPEPIPVLTQGHAAQDVQVRVRPGG</sequence>
<dbReference type="EMBL" id="JAPNKA010000001">
    <property type="protein sequence ID" value="MCY1072884.1"/>
    <property type="molecule type" value="Genomic_DNA"/>
</dbReference>
<organism evidence="1 2">
    <name type="scientific">Archangium lansingense</name>
    <dbReference type="NCBI Taxonomy" id="2995310"/>
    <lineage>
        <taxon>Bacteria</taxon>
        <taxon>Pseudomonadati</taxon>
        <taxon>Myxococcota</taxon>
        <taxon>Myxococcia</taxon>
        <taxon>Myxococcales</taxon>
        <taxon>Cystobacterineae</taxon>
        <taxon>Archangiaceae</taxon>
        <taxon>Archangium</taxon>
    </lineage>
</organism>